<evidence type="ECO:0000256" key="1">
    <source>
        <dbReference type="ARBA" id="ARBA00004141"/>
    </source>
</evidence>
<feature type="transmembrane region" description="Helical" evidence="5">
    <location>
        <begin position="21"/>
        <end position="42"/>
    </location>
</feature>
<keyword evidence="4 5" id="KW-0472">Membrane</keyword>
<keyword evidence="8" id="KW-1185">Reference proteome</keyword>
<feature type="transmembrane region" description="Helical" evidence="5">
    <location>
        <begin position="48"/>
        <end position="72"/>
    </location>
</feature>
<feature type="transmembrane region" description="Helical" evidence="5">
    <location>
        <begin position="361"/>
        <end position="385"/>
    </location>
</feature>
<dbReference type="InterPro" id="IPR006153">
    <property type="entry name" value="Cation/H_exchanger_TM"/>
</dbReference>
<keyword evidence="3 5" id="KW-1133">Transmembrane helix</keyword>
<proteinExistence type="predicted"/>
<keyword evidence="2 5" id="KW-0812">Transmembrane</keyword>
<feature type="transmembrane region" description="Helical" evidence="5">
    <location>
        <begin position="84"/>
        <end position="103"/>
    </location>
</feature>
<dbReference type="RefSeq" id="WP_008719689.1">
    <property type="nucleotide sequence ID" value="NZ_JAJFDX010000003.1"/>
</dbReference>
<feature type="transmembrane region" description="Helical" evidence="5">
    <location>
        <begin position="275"/>
        <end position="295"/>
    </location>
</feature>
<name>A0ABV1D333_9FIRM</name>
<evidence type="ECO:0000256" key="5">
    <source>
        <dbReference type="SAM" id="Phobius"/>
    </source>
</evidence>
<evidence type="ECO:0000313" key="7">
    <source>
        <dbReference type="EMBL" id="MEQ2424805.1"/>
    </source>
</evidence>
<feature type="transmembrane region" description="Helical" evidence="5">
    <location>
        <begin position="334"/>
        <end position="355"/>
    </location>
</feature>
<evidence type="ECO:0000259" key="6">
    <source>
        <dbReference type="Pfam" id="PF00999"/>
    </source>
</evidence>
<feature type="transmembrane region" description="Helical" evidence="5">
    <location>
        <begin position="301"/>
        <end position="322"/>
    </location>
</feature>
<evidence type="ECO:0000256" key="4">
    <source>
        <dbReference type="ARBA" id="ARBA00023136"/>
    </source>
</evidence>
<evidence type="ECO:0000256" key="2">
    <source>
        <dbReference type="ARBA" id="ARBA00022692"/>
    </source>
</evidence>
<organism evidence="7 8">
    <name type="scientific">Enterocloster hominis</name>
    <name type="common">ex Hitch et al. 2024</name>
    <dbReference type="NCBI Taxonomy" id="1917870"/>
    <lineage>
        <taxon>Bacteria</taxon>
        <taxon>Bacillati</taxon>
        <taxon>Bacillota</taxon>
        <taxon>Clostridia</taxon>
        <taxon>Lachnospirales</taxon>
        <taxon>Lachnospiraceae</taxon>
        <taxon>Enterocloster</taxon>
    </lineage>
</organism>
<comment type="subcellular location">
    <subcellularLocation>
        <location evidence="1">Membrane</location>
        <topology evidence="1">Multi-pass membrane protein</topology>
    </subcellularLocation>
</comment>
<dbReference type="InterPro" id="IPR038770">
    <property type="entry name" value="Na+/solute_symporter_sf"/>
</dbReference>
<dbReference type="Proteomes" id="UP001454086">
    <property type="component" value="Unassembled WGS sequence"/>
</dbReference>
<evidence type="ECO:0000313" key="8">
    <source>
        <dbReference type="Proteomes" id="UP001454086"/>
    </source>
</evidence>
<gene>
    <name evidence="7" type="ORF">WMQ36_07460</name>
</gene>
<protein>
    <submittedName>
        <fullName evidence="7">Cation:proton antiporter</fullName>
    </submittedName>
</protein>
<feature type="transmembrane region" description="Helical" evidence="5">
    <location>
        <begin position="109"/>
        <end position="130"/>
    </location>
</feature>
<dbReference type="Gene3D" id="1.20.1530.20">
    <property type="match status" value="1"/>
</dbReference>
<sequence length="399" mass="42241">MLLSIAYMLMVGMAAGWACRRLRLPGLAGMIATGILLGPYALDLIDGSILGISAELRRIALIIILMRAGLSLDVDDLKRVGRPAILMCFVPACFEILGMLVLAPRLLGITVLEAAVMGAVVAAVSPAVIVPKMIMLMEEGYGTDNSIPQLILAGASVDDVFVIVLFSAFTGLAQGGSVSPVSFVQIPWSILAGILAGCGAGALLALYFRWVHIRDTAKVIILLCISFVLVSLEDALKGTFTFSSLISVMCMGITLQKQRETVAGRLSLKFNKLWVGAEILLFVLVGATVDIHYAVSAGAAAILLILGALVFRMAGVMCCLLGTRLSLKERMFCMAAYMPKATVQAAIGGVPLSMGLACGNIVLTVAVLAILITAPLGAFLIDLTYRRWLTCQKHQPEQG</sequence>
<feature type="transmembrane region" description="Helical" evidence="5">
    <location>
        <begin position="150"/>
        <end position="174"/>
    </location>
</feature>
<comment type="caution">
    <text evidence="7">The sequence shown here is derived from an EMBL/GenBank/DDBJ whole genome shotgun (WGS) entry which is preliminary data.</text>
</comment>
<dbReference type="PANTHER" id="PTHR31102">
    <property type="match status" value="1"/>
</dbReference>
<feature type="domain" description="Cation/H+ exchanger transmembrane" evidence="6">
    <location>
        <begin position="15"/>
        <end position="377"/>
    </location>
</feature>
<evidence type="ECO:0000256" key="3">
    <source>
        <dbReference type="ARBA" id="ARBA00022989"/>
    </source>
</evidence>
<feature type="transmembrane region" description="Helical" evidence="5">
    <location>
        <begin position="186"/>
        <end position="208"/>
    </location>
</feature>
<accession>A0ABV1D333</accession>
<reference evidence="7 8" key="1">
    <citation type="submission" date="2024-03" db="EMBL/GenBank/DDBJ databases">
        <title>Human intestinal bacterial collection.</title>
        <authorList>
            <person name="Pauvert C."/>
            <person name="Hitch T.C.A."/>
            <person name="Clavel T."/>
        </authorList>
    </citation>
    <scope>NUCLEOTIDE SEQUENCE [LARGE SCALE GENOMIC DNA]</scope>
    <source>
        <strain evidence="7 8">CLA-SR-H021</strain>
    </source>
</reference>
<dbReference type="InterPro" id="IPR051843">
    <property type="entry name" value="CPA1_transporter"/>
</dbReference>
<dbReference type="PANTHER" id="PTHR31102:SF1">
    <property type="entry name" value="CATION_H+ EXCHANGER DOMAIN-CONTAINING PROTEIN"/>
    <property type="match status" value="1"/>
</dbReference>
<dbReference type="EMBL" id="JBBMFM010000019">
    <property type="protein sequence ID" value="MEQ2424805.1"/>
    <property type="molecule type" value="Genomic_DNA"/>
</dbReference>
<dbReference type="Pfam" id="PF00999">
    <property type="entry name" value="Na_H_Exchanger"/>
    <property type="match status" value="1"/>
</dbReference>